<dbReference type="EMBL" id="QJNU01000197">
    <property type="protein sequence ID" value="RYP04764.1"/>
    <property type="molecule type" value="Genomic_DNA"/>
</dbReference>
<protein>
    <recommendedName>
        <fullName evidence="6">FAD-binding PCMH-type domain-containing protein</fullName>
    </recommendedName>
</protein>
<evidence type="ECO:0000313" key="8">
    <source>
        <dbReference type="Proteomes" id="UP000293360"/>
    </source>
</evidence>
<evidence type="ECO:0000256" key="2">
    <source>
        <dbReference type="ARBA" id="ARBA00022630"/>
    </source>
</evidence>
<accession>A0A4Q4TG46</accession>
<keyword evidence="4" id="KW-0560">Oxidoreductase</keyword>
<dbReference type="InterPro" id="IPR050416">
    <property type="entry name" value="FAD-linked_Oxidoreductase"/>
</dbReference>
<sequence>MGPYTSLAISVTLFRLPVALGWQGLLEMLQGQVHGMGIITEGWMGTISEGFSVDKAGLFEDDCRTSQEVGGLIGQGEMDCNTAAVIADLIHRNCAEDLACRHPFFSDLEKQVKLVPNNVQHASRACVMASFLLEPDGIVVGSMDPEYERLTQINWSKDCWLEPRCIVQPRSTAQVQRIMKIINRTSARFAIRSGGHNPNCGWASIGNEGVLVDLSLLSHVDISENALTANIGPGNRWIDVYKKLDGSGRTVLGGRTPDVGVGGLLLGGGIPSFSSQFGFACDYVRRYEVVLSNGTVVIADQNVNRDLWWALKGGGSNFGIITQFELETVPVDRIWYESRIYEPREGLRLLEAVREYQVAAEADEKASFAFSLSNNHTIVAFIYSAPEAYPAVFNMFYDIPFRQNFIEPSFGTPYSLAAAFEQVLGDRPSFKRDIIAVSTKPDLSLYRKSYERWLQLSEEMLSKFDCMMTFGIQPVTSSAIRKSIARGGNPMNLNLRPESQQWYTSVIQWQDDRFGDLAHEFVVRSGGAVRELAHENNLLLEFEFMNDASWHQRPIQSYGQANVNRLLEISRRYDPSRVFQKLQGGGFLLLDDAA</sequence>
<dbReference type="STRING" id="155417.A0A4Q4TG46"/>
<dbReference type="InterPro" id="IPR016166">
    <property type="entry name" value="FAD-bd_PCMH"/>
</dbReference>
<comment type="caution">
    <text evidence="7">The sequence shown here is derived from an EMBL/GenBank/DDBJ whole genome shotgun (WGS) entry which is preliminary data.</text>
</comment>
<dbReference type="PANTHER" id="PTHR42973:SF54">
    <property type="entry name" value="FAD-BINDING PCMH-TYPE DOMAIN-CONTAINING PROTEIN"/>
    <property type="match status" value="1"/>
</dbReference>
<evidence type="ECO:0000256" key="5">
    <source>
        <dbReference type="SAM" id="SignalP"/>
    </source>
</evidence>
<name>A0A4Q4TG46_9PEZI</name>
<keyword evidence="3" id="KW-0274">FAD</keyword>
<dbReference type="SUPFAM" id="SSF56176">
    <property type="entry name" value="FAD-binding/transporter-associated domain-like"/>
    <property type="match status" value="1"/>
</dbReference>
<evidence type="ECO:0000256" key="1">
    <source>
        <dbReference type="ARBA" id="ARBA00005466"/>
    </source>
</evidence>
<dbReference type="Pfam" id="PF01565">
    <property type="entry name" value="FAD_binding_4"/>
    <property type="match status" value="1"/>
</dbReference>
<proteinExistence type="inferred from homology"/>
<dbReference type="Gene3D" id="3.30.465.10">
    <property type="match status" value="1"/>
</dbReference>
<gene>
    <name evidence="7" type="ORF">DL764_004247</name>
</gene>
<feature type="chain" id="PRO_5020368504" description="FAD-binding PCMH-type domain-containing protein" evidence="5">
    <location>
        <begin position="22"/>
        <end position="594"/>
    </location>
</feature>
<keyword evidence="2" id="KW-0285">Flavoprotein</keyword>
<evidence type="ECO:0000256" key="4">
    <source>
        <dbReference type="ARBA" id="ARBA00023002"/>
    </source>
</evidence>
<keyword evidence="5" id="KW-0732">Signal</keyword>
<evidence type="ECO:0000259" key="6">
    <source>
        <dbReference type="PROSITE" id="PS51387"/>
    </source>
</evidence>
<dbReference type="GO" id="GO:0071949">
    <property type="term" value="F:FAD binding"/>
    <property type="evidence" value="ECO:0007669"/>
    <property type="project" value="InterPro"/>
</dbReference>
<organism evidence="7 8">
    <name type="scientific">Monosporascus ibericus</name>
    <dbReference type="NCBI Taxonomy" id="155417"/>
    <lineage>
        <taxon>Eukaryota</taxon>
        <taxon>Fungi</taxon>
        <taxon>Dikarya</taxon>
        <taxon>Ascomycota</taxon>
        <taxon>Pezizomycotina</taxon>
        <taxon>Sordariomycetes</taxon>
        <taxon>Xylariomycetidae</taxon>
        <taxon>Xylariales</taxon>
        <taxon>Xylariales incertae sedis</taxon>
        <taxon>Monosporascus</taxon>
    </lineage>
</organism>
<reference evidence="7 8" key="1">
    <citation type="submission" date="2018-06" db="EMBL/GenBank/DDBJ databases">
        <title>Complete Genomes of Monosporascus.</title>
        <authorList>
            <person name="Robinson A.J."/>
            <person name="Natvig D.O."/>
        </authorList>
    </citation>
    <scope>NUCLEOTIDE SEQUENCE [LARGE SCALE GENOMIC DNA]</scope>
    <source>
        <strain evidence="7 8">CBS 110550</strain>
    </source>
</reference>
<keyword evidence="8" id="KW-1185">Reference proteome</keyword>
<dbReference type="InterPro" id="IPR006094">
    <property type="entry name" value="Oxid_FAD_bind_N"/>
</dbReference>
<dbReference type="GO" id="GO:0016491">
    <property type="term" value="F:oxidoreductase activity"/>
    <property type="evidence" value="ECO:0007669"/>
    <property type="project" value="UniProtKB-KW"/>
</dbReference>
<comment type="similarity">
    <text evidence="1">Belongs to the oxygen-dependent FAD-linked oxidoreductase family.</text>
</comment>
<evidence type="ECO:0000313" key="7">
    <source>
        <dbReference type="EMBL" id="RYP04764.1"/>
    </source>
</evidence>
<dbReference type="Proteomes" id="UP000293360">
    <property type="component" value="Unassembled WGS sequence"/>
</dbReference>
<dbReference type="AlphaFoldDB" id="A0A4Q4TG46"/>
<dbReference type="PROSITE" id="PS51387">
    <property type="entry name" value="FAD_PCMH"/>
    <property type="match status" value="1"/>
</dbReference>
<feature type="domain" description="FAD-binding PCMH-type" evidence="6">
    <location>
        <begin position="159"/>
        <end position="331"/>
    </location>
</feature>
<feature type="signal peptide" evidence="5">
    <location>
        <begin position="1"/>
        <end position="21"/>
    </location>
</feature>
<dbReference type="OrthoDB" id="2151789at2759"/>
<dbReference type="PANTHER" id="PTHR42973">
    <property type="entry name" value="BINDING OXIDOREDUCTASE, PUTATIVE (AFU_ORTHOLOGUE AFUA_1G17690)-RELATED"/>
    <property type="match status" value="1"/>
</dbReference>
<evidence type="ECO:0000256" key="3">
    <source>
        <dbReference type="ARBA" id="ARBA00022827"/>
    </source>
</evidence>
<dbReference type="InterPro" id="IPR036318">
    <property type="entry name" value="FAD-bd_PCMH-like_sf"/>
</dbReference>
<dbReference type="InterPro" id="IPR016169">
    <property type="entry name" value="FAD-bd_PCMH_sub2"/>
</dbReference>